<dbReference type="EC" id="3.5.2.9" evidence="5"/>
<dbReference type="SMART" id="SM00796">
    <property type="entry name" value="AHS1"/>
    <property type="match status" value="1"/>
</dbReference>
<dbReference type="RefSeq" id="WP_366923038.1">
    <property type="nucleotide sequence ID" value="NZ_CP121694.1"/>
</dbReference>
<dbReference type="AlphaFoldDB" id="A0AAU0UTT0"/>
<dbReference type="InterPro" id="IPR029000">
    <property type="entry name" value="Cyclophilin-like_dom_sf"/>
</dbReference>
<keyword evidence="1" id="KW-0547">Nucleotide-binding</keyword>
<reference evidence="5 6" key="1">
    <citation type="submission" date="2023-04" db="EMBL/GenBank/DDBJ databases">
        <authorList>
            <person name="Hsu D."/>
        </authorList>
    </citation>
    <scope>NUCLEOTIDE SEQUENCE [LARGE SCALE GENOMIC DNA]</scope>
    <source>
        <strain evidence="5 6">MK1</strain>
    </source>
</reference>
<dbReference type="Proteomes" id="UP001329915">
    <property type="component" value="Chromosome"/>
</dbReference>
<sequence>MAVKYKAAGDISLLIEFENEISEKVNAKVRNLYLAIEKNCLVGVEEVIPTYRSLLINYNPLEVKGTTLIEKLKDIESRLEEMDIPKQKVVEIPTLYGGEFGPDLQFVADYNKMSAENVIKIHSQGKYLIYMLGFTPGFPYLGGMSERIATPRLNNPRIRITAGSVGIAGTQTGIYPIESPGGWRLIGRTPIKLFNPDRHPYFLLQSGDYLQFTAINETEYNLINEQVDKNQFQVNTTLL</sequence>
<dbReference type="Gene3D" id="2.40.100.10">
    <property type="entry name" value="Cyclophilin-like"/>
    <property type="match status" value="1"/>
</dbReference>
<evidence type="ECO:0000313" key="5">
    <source>
        <dbReference type="EMBL" id="WRO23662.1"/>
    </source>
</evidence>
<dbReference type="SUPFAM" id="SSF50891">
    <property type="entry name" value="Cyclophilin-like"/>
    <property type="match status" value="1"/>
</dbReference>
<dbReference type="SUPFAM" id="SSF160467">
    <property type="entry name" value="PH0987 N-terminal domain-like"/>
    <property type="match status" value="1"/>
</dbReference>
<dbReference type="PANTHER" id="PTHR34698">
    <property type="entry name" value="5-OXOPROLINASE SUBUNIT B"/>
    <property type="match status" value="1"/>
</dbReference>
<dbReference type="Gene3D" id="3.30.1360.40">
    <property type="match status" value="1"/>
</dbReference>
<organism evidence="5 6">
    <name type="scientific">Metallumcola ferriviriculae</name>
    <dbReference type="NCBI Taxonomy" id="3039180"/>
    <lineage>
        <taxon>Bacteria</taxon>
        <taxon>Bacillati</taxon>
        <taxon>Bacillota</taxon>
        <taxon>Clostridia</taxon>
        <taxon>Neomoorellales</taxon>
        <taxon>Desulfitibacteraceae</taxon>
        <taxon>Metallumcola</taxon>
    </lineage>
</organism>
<dbReference type="InterPro" id="IPR010016">
    <property type="entry name" value="PxpB"/>
</dbReference>
<keyword evidence="3" id="KW-0067">ATP-binding</keyword>
<dbReference type="NCBIfam" id="TIGR00370">
    <property type="entry name" value="5-oxoprolinase subunit PxpB"/>
    <property type="match status" value="1"/>
</dbReference>
<accession>A0AAU0UTT0</accession>
<evidence type="ECO:0000256" key="2">
    <source>
        <dbReference type="ARBA" id="ARBA00022801"/>
    </source>
</evidence>
<dbReference type="InterPro" id="IPR003833">
    <property type="entry name" value="CT_C_D"/>
</dbReference>
<name>A0AAU0UTT0_9FIRM</name>
<protein>
    <submittedName>
        <fullName evidence="5">5-oxoprolinase subunit PxpB</fullName>
        <ecNumber evidence="5">3.5.2.9</ecNumber>
    </submittedName>
</protein>
<evidence type="ECO:0000313" key="6">
    <source>
        <dbReference type="Proteomes" id="UP001329915"/>
    </source>
</evidence>
<evidence type="ECO:0000256" key="3">
    <source>
        <dbReference type="ARBA" id="ARBA00022840"/>
    </source>
</evidence>
<keyword evidence="6" id="KW-1185">Reference proteome</keyword>
<proteinExistence type="predicted"/>
<dbReference type="GO" id="GO:0005524">
    <property type="term" value="F:ATP binding"/>
    <property type="evidence" value="ECO:0007669"/>
    <property type="project" value="UniProtKB-KW"/>
</dbReference>
<evidence type="ECO:0000259" key="4">
    <source>
        <dbReference type="SMART" id="SM00796"/>
    </source>
</evidence>
<feature type="domain" description="Carboxyltransferase" evidence="4">
    <location>
        <begin position="3"/>
        <end position="204"/>
    </location>
</feature>
<dbReference type="GO" id="GO:0017168">
    <property type="term" value="F:5-oxoprolinase (ATP-hydrolyzing) activity"/>
    <property type="evidence" value="ECO:0007669"/>
    <property type="project" value="UniProtKB-EC"/>
</dbReference>
<evidence type="ECO:0000256" key="1">
    <source>
        <dbReference type="ARBA" id="ARBA00022741"/>
    </source>
</evidence>
<dbReference type="PANTHER" id="PTHR34698:SF2">
    <property type="entry name" value="5-OXOPROLINASE SUBUNIT B"/>
    <property type="match status" value="1"/>
</dbReference>
<dbReference type="EMBL" id="CP121694">
    <property type="protein sequence ID" value="WRO23662.1"/>
    <property type="molecule type" value="Genomic_DNA"/>
</dbReference>
<keyword evidence="2 5" id="KW-0378">Hydrolase</keyword>
<dbReference type="KEGG" id="dbc:MFMK1_003527"/>
<dbReference type="Pfam" id="PF02682">
    <property type="entry name" value="CT_C_D"/>
    <property type="match status" value="1"/>
</dbReference>
<gene>
    <name evidence="5" type="primary">pxpB</name>
    <name evidence="5" type="ORF">MFMK1_003527</name>
</gene>